<keyword evidence="4" id="KW-1185">Reference proteome</keyword>
<organism evidence="3 4">
    <name type="scientific">Haematococcus lacustris</name>
    <name type="common">Green alga</name>
    <name type="synonym">Haematococcus pluvialis</name>
    <dbReference type="NCBI Taxonomy" id="44745"/>
    <lineage>
        <taxon>Eukaryota</taxon>
        <taxon>Viridiplantae</taxon>
        <taxon>Chlorophyta</taxon>
        <taxon>core chlorophytes</taxon>
        <taxon>Chlorophyceae</taxon>
        <taxon>CS clade</taxon>
        <taxon>Chlamydomonadales</taxon>
        <taxon>Haematococcaceae</taxon>
        <taxon>Haematococcus</taxon>
    </lineage>
</organism>
<dbReference type="PANTHER" id="PTHR47420:SF3">
    <property type="entry name" value="HISTONE-LYSINE N-METHYLTRANSFERASE ASHR2"/>
    <property type="match status" value="1"/>
</dbReference>
<dbReference type="PROSITE" id="PS50280">
    <property type="entry name" value="SET"/>
    <property type="match status" value="1"/>
</dbReference>
<sequence>MEVDAGRFLAAAAAAKAAAASDPGHRYIQLLELQGTAGPVELRLATQLLPLLGSTSSWLSVEEGAALLHKEQCNSYGILALYGLASLINHECNPNVARFDNFDAPGQQNSLMVFKAMHDLPAGTEVLQSYCPIGWDYADRQAHCREVYGFTCSCQRCLLEASWEDGEAAPTSDMQAESDEQWETTEGSETELEPGDVDMADVQQSCPASQPGASALQPDNQALQRAATQGVHQQPRAVHPAVALHAGAGGGAAALRPVGPAPAGSEAEGGPLEAIYLQLYLLKFVCPRPHCLGTMAPTDVGSSLMACAVCGCQRSEQAFLADLDAASHK</sequence>
<dbReference type="Gene3D" id="2.170.270.10">
    <property type="entry name" value="SET domain"/>
    <property type="match status" value="1"/>
</dbReference>
<gene>
    <name evidence="3" type="ORF">HaLaN_16771</name>
</gene>
<feature type="compositionally biased region" description="Acidic residues" evidence="1">
    <location>
        <begin position="176"/>
        <end position="192"/>
    </location>
</feature>
<dbReference type="AlphaFoldDB" id="A0A699ZAX5"/>
<evidence type="ECO:0000313" key="3">
    <source>
        <dbReference type="EMBL" id="GFH19763.1"/>
    </source>
</evidence>
<accession>A0A699ZAX5</accession>
<dbReference type="Pfam" id="PF00856">
    <property type="entry name" value="SET"/>
    <property type="match status" value="1"/>
</dbReference>
<feature type="region of interest" description="Disordered" evidence="1">
    <location>
        <begin position="168"/>
        <end position="192"/>
    </location>
</feature>
<dbReference type="EMBL" id="BLLF01001517">
    <property type="protein sequence ID" value="GFH19763.1"/>
    <property type="molecule type" value="Genomic_DNA"/>
</dbReference>
<dbReference type="CDD" id="cd20071">
    <property type="entry name" value="SET_SMYD"/>
    <property type="match status" value="1"/>
</dbReference>
<evidence type="ECO:0000256" key="1">
    <source>
        <dbReference type="SAM" id="MobiDB-lite"/>
    </source>
</evidence>
<reference evidence="3 4" key="1">
    <citation type="submission" date="2020-02" db="EMBL/GenBank/DDBJ databases">
        <title>Draft genome sequence of Haematococcus lacustris strain NIES-144.</title>
        <authorList>
            <person name="Morimoto D."/>
            <person name="Nakagawa S."/>
            <person name="Yoshida T."/>
            <person name="Sawayama S."/>
        </authorList>
    </citation>
    <scope>NUCLEOTIDE SEQUENCE [LARGE SCALE GENOMIC DNA]</scope>
    <source>
        <strain evidence="3 4">NIES-144</strain>
    </source>
</reference>
<dbReference type="InterPro" id="IPR046341">
    <property type="entry name" value="SET_dom_sf"/>
</dbReference>
<feature type="domain" description="SET" evidence="2">
    <location>
        <begin position="1"/>
        <end position="131"/>
    </location>
</feature>
<dbReference type="Proteomes" id="UP000485058">
    <property type="component" value="Unassembled WGS sequence"/>
</dbReference>
<dbReference type="SUPFAM" id="SSF82199">
    <property type="entry name" value="SET domain"/>
    <property type="match status" value="1"/>
</dbReference>
<evidence type="ECO:0000259" key="2">
    <source>
        <dbReference type="PROSITE" id="PS50280"/>
    </source>
</evidence>
<protein>
    <submittedName>
        <fullName evidence="3">SET domain-containing protein</fullName>
    </submittedName>
</protein>
<dbReference type="InterPro" id="IPR001214">
    <property type="entry name" value="SET_dom"/>
</dbReference>
<proteinExistence type="predicted"/>
<evidence type="ECO:0000313" key="4">
    <source>
        <dbReference type="Proteomes" id="UP000485058"/>
    </source>
</evidence>
<name>A0A699ZAX5_HAELA</name>
<dbReference type="InterPro" id="IPR044238">
    <property type="entry name" value="ASHR2-like"/>
</dbReference>
<comment type="caution">
    <text evidence="3">The sequence shown here is derived from an EMBL/GenBank/DDBJ whole genome shotgun (WGS) entry which is preliminary data.</text>
</comment>
<dbReference type="PANTHER" id="PTHR47420">
    <property type="entry name" value="HISTONE-LYSINE N-METHYLTRANSFERASE ASHR2"/>
    <property type="match status" value="1"/>
</dbReference>